<name>A0A8R1TZB8_ONCVO</name>
<dbReference type="InterPro" id="IPR000582">
    <property type="entry name" value="Acyl-CoA-binding_protein"/>
</dbReference>
<evidence type="ECO:0000313" key="5">
    <source>
        <dbReference type="EnsemblMetazoa" id="OVOC6992.1"/>
    </source>
</evidence>
<evidence type="ECO:0000259" key="3">
    <source>
        <dbReference type="PROSITE" id="PS50866"/>
    </source>
</evidence>
<sequence>MEDQTAKRDNDTAVAEIDLIVNKFGAPLEDVYKLAISFYRERKKSCELMIPYEKRLLFMAYSKQVRYGPYDAAADDSGWFDFIGNDRMKTWKDLGNLSTSDAMSAFITLLDIVCPSFRDFVSEYLQSQKNLKSEEQQQNNVQSDVSQAVNDMERFEAQRQQIQEALNRQTYHQFRAYAQQQFVGDPTQQEALIKQLQEQHYQQYMAQIYAQQSKVVGASPDSEFIPTKNFNEQNSSQNKVDDEEKQNRSQNSDVSDEEPANPAIAPASMWNRQDIMEFKNAIRKEGSESIIKVGHGETVTVRVPTHEEGSCLFWEFATDHYDIGFGICFEWTVSQTNRVSVHVSESSDEEADEEFLQANLSGDVESGSSIKEKQTNQSKPHVDEIVPIYRRDCHEEVYAGSHVYPGRGIYLLKFDNSYSLWRSKTLYYRVYYSS</sequence>
<reference evidence="5" key="2">
    <citation type="submission" date="2022-06" db="UniProtKB">
        <authorList>
            <consortium name="EnsemblMetazoa"/>
        </authorList>
    </citation>
    <scope>IDENTIFICATION</scope>
</reference>
<evidence type="ECO:0000313" key="6">
    <source>
        <dbReference type="Proteomes" id="UP000024404"/>
    </source>
</evidence>
<dbReference type="AlphaFoldDB" id="A0A8R1TZB8"/>
<dbReference type="Gene3D" id="2.60.120.680">
    <property type="entry name" value="GOLD domain"/>
    <property type="match status" value="2"/>
</dbReference>
<dbReference type="FunFam" id="2.60.120.680:FF:000002">
    <property type="entry name" value="Putative Golgi resident protein GCP60"/>
    <property type="match status" value="1"/>
</dbReference>
<dbReference type="GO" id="GO:0000139">
    <property type="term" value="C:Golgi membrane"/>
    <property type="evidence" value="ECO:0007669"/>
    <property type="project" value="TreeGrafter"/>
</dbReference>
<dbReference type="PROSITE" id="PS51228">
    <property type="entry name" value="ACB_2"/>
    <property type="match status" value="1"/>
</dbReference>
<reference evidence="6" key="1">
    <citation type="submission" date="2013-10" db="EMBL/GenBank/DDBJ databases">
        <title>Genome sequencing of Onchocerca volvulus.</title>
        <authorList>
            <person name="Cotton J."/>
            <person name="Tsai J."/>
            <person name="Stanley E."/>
            <person name="Tracey A."/>
            <person name="Holroyd N."/>
            <person name="Lustigman S."/>
            <person name="Berriman M."/>
        </authorList>
    </citation>
    <scope>NUCLEOTIDE SEQUENCE</scope>
</reference>
<dbReference type="PANTHER" id="PTHR22973:SF12">
    <property type="entry name" value="LD35087P"/>
    <property type="match status" value="1"/>
</dbReference>
<dbReference type="Proteomes" id="UP000024404">
    <property type="component" value="Unassembled WGS sequence"/>
</dbReference>
<protein>
    <recommendedName>
        <fullName evidence="7">ACB domain-containing protein</fullName>
    </recommendedName>
</protein>
<keyword evidence="1" id="KW-0007">Acetylation</keyword>
<dbReference type="GO" id="GO:0000062">
    <property type="term" value="F:fatty-acyl-CoA binding"/>
    <property type="evidence" value="ECO:0007669"/>
    <property type="project" value="InterPro"/>
</dbReference>
<dbReference type="Gene3D" id="1.20.80.10">
    <property type="match status" value="1"/>
</dbReference>
<dbReference type="SUPFAM" id="SSF101576">
    <property type="entry name" value="Supernatant protein factor (SPF), C-terminal domain"/>
    <property type="match status" value="1"/>
</dbReference>
<accession>A0A8R1TZB8</accession>
<proteinExistence type="predicted"/>
<dbReference type="InterPro" id="IPR036598">
    <property type="entry name" value="GOLD_dom_sf"/>
</dbReference>
<organism evidence="5 6">
    <name type="scientific">Onchocerca volvulus</name>
    <dbReference type="NCBI Taxonomy" id="6282"/>
    <lineage>
        <taxon>Eukaryota</taxon>
        <taxon>Metazoa</taxon>
        <taxon>Ecdysozoa</taxon>
        <taxon>Nematoda</taxon>
        <taxon>Chromadorea</taxon>
        <taxon>Rhabditida</taxon>
        <taxon>Spirurina</taxon>
        <taxon>Spiruromorpha</taxon>
        <taxon>Filarioidea</taxon>
        <taxon>Onchocercidae</taxon>
        <taxon>Onchocerca</taxon>
    </lineage>
</organism>
<keyword evidence="6" id="KW-1185">Reference proteome</keyword>
<feature type="compositionally biased region" description="Polar residues" evidence="2">
    <location>
        <begin position="228"/>
        <end position="238"/>
    </location>
</feature>
<dbReference type="InterPro" id="IPR035984">
    <property type="entry name" value="Acyl-CoA-binding_sf"/>
</dbReference>
<evidence type="ECO:0008006" key="7">
    <source>
        <dbReference type="Google" id="ProtNLM"/>
    </source>
</evidence>
<dbReference type="Pfam" id="PF00887">
    <property type="entry name" value="ACBP"/>
    <property type="match status" value="1"/>
</dbReference>
<evidence type="ECO:0000256" key="1">
    <source>
        <dbReference type="ARBA" id="ARBA00022990"/>
    </source>
</evidence>
<dbReference type="PANTHER" id="PTHR22973">
    <property type="entry name" value="LD35087P"/>
    <property type="match status" value="1"/>
</dbReference>
<dbReference type="PROSITE" id="PS50866">
    <property type="entry name" value="GOLD"/>
    <property type="match status" value="1"/>
</dbReference>
<feature type="region of interest" description="Disordered" evidence="2">
    <location>
        <begin position="220"/>
        <end position="269"/>
    </location>
</feature>
<evidence type="ECO:0000256" key="2">
    <source>
        <dbReference type="SAM" id="MobiDB-lite"/>
    </source>
</evidence>
<dbReference type="Pfam" id="PF13897">
    <property type="entry name" value="GOLD_2"/>
    <property type="match status" value="1"/>
</dbReference>
<dbReference type="EnsemblMetazoa" id="OVOC6992.1">
    <property type="protein sequence ID" value="OVOC6992.1"/>
    <property type="gene ID" value="WBGene00243801"/>
</dbReference>
<dbReference type="InterPro" id="IPR009038">
    <property type="entry name" value="GOLD_dom"/>
</dbReference>
<dbReference type="SUPFAM" id="SSF47027">
    <property type="entry name" value="Acyl-CoA binding protein"/>
    <property type="match status" value="1"/>
</dbReference>
<evidence type="ECO:0000259" key="4">
    <source>
        <dbReference type="PROSITE" id="PS51228"/>
    </source>
</evidence>
<feature type="domain" description="GOLD" evidence="3">
    <location>
        <begin position="279"/>
        <end position="432"/>
    </location>
</feature>
<dbReference type="InterPro" id="IPR052269">
    <property type="entry name" value="Golgi-PI4KB_interaction"/>
</dbReference>
<dbReference type="EMBL" id="CMVM020000185">
    <property type="status" value="NOT_ANNOTATED_CDS"/>
    <property type="molecule type" value="Genomic_DNA"/>
</dbReference>
<feature type="domain" description="ACB" evidence="4">
    <location>
        <begin position="28"/>
        <end position="119"/>
    </location>
</feature>
<dbReference type="InterPro" id="IPR014352">
    <property type="entry name" value="FERM/acyl-CoA-bd_prot_sf"/>
</dbReference>